<evidence type="ECO:0000313" key="2">
    <source>
        <dbReference type="EMBL" id="EYU33326.1"/>
    </source>
</evidence>
<keyword evidence="3" id="KW-1185">Reference proteome</keyword>
<dbReference type="AlphaFoldDB" id="A0A022QZE1"/>
<evidence type="ECO:0008006" key="4">
    <source>
        <dbReference type="Google" id="ProtNLM"/>
    </source>
</evidence>
<proteinExistence type="predicted"/>
<evidence type="ECO:0000256" key="1">
    <source>
        <dbReference type="SAM" id="SignalP"/>
    </source>
</evidence>
<dbReference type="EMBL" id="KI630776">
    <property type="protein sequence ID" value="EYU33326.1"/>
    <property type="molecule type" value="Genomic_DNA"/>
</dbReference>
<gene>
    <name evidence="2" type="ORF">MIMGU_mgv1a017383mg</name>
</gene>
<sequence length="78" mass="8523">MKTSLRLVVLVFLVVLCRGENENKAKNCSQQIFLGNPGVVCSANLCPPLCQKALQGKVFVRADCTASDIITCNCIYRC</sequence>
<reference evidence="2 3" key="1">
    <citation type="journal article" date="2013" name="Proc. Natl. Acad. Sci. U.S.A.">
        <title>Fine-scale variation in meiotic recombination in Mimulus inferred from population shotgun sequencing.</title>
        <authorList>
            <person name="Hellsten U."/>
            <person name="Wright K.M."/>
            <person name="Jenkins J."/>
            <person name="Shu S."/>
            <person name="Yuan Y."/>
            <person name="Wessler S.R."/>
            <person name="Schmutz J."/>
            <person name="Willis J.H."/>
            <person name="Rokhsar D.S."/>
        </authorList>
    </citation>
    <scope>NUCLEOTIDE SEQUENCE [LARGE SCALE GENOMIC DNA]</scope>
    <source>
        <strain evidence="3">cv. DUN x IM62</strain>
    </source>
</reference>
<keyword evidence="1" id="KW-0732">Signal</keyword>
<feature type="signal peptide" evidence="1">
    <location>
        <begin position="1"/>
        <end position="19"/>
    </location>
</feature>
<evidence type="ECO:0000313" key="3">
    <source>
        <dbReference type="Proteomes" id="UP000030748"/>
    </source>
</evidence>
<organism evidence="2 3">
    <name type="scientific">Erythranthe guttata</name>
    <name type="common">Yellow monkey flower</name>
    <name type="synonym">Mimulus guttatus</name>
    <dbReference type="NCBI Taxonomy" id="4155"/>
    <lineage>
        <taxon>Eukaryota</taxon>
        <taxon>Viridiplantae</taxon>
        <taxon>Streptophyta</taxon>
        <taxon>Embryophyta</taxon>
        <taxon>Tracheophyta</taxon>
        <taxon>Spermatophyta</taxon>
        <taxon>Magnoliopsida</taxon>
        <taxon>eudicotyledons</taxon>
        <taxon>Gunneridae</taxon>
        <taxon>Pentapetalae</taxon>
        <taxon>asterids</taxon>
        <taxon>lamiids</taxon>
        <taxon>Lamiales</taxon>
        <taxon>Phrymaceae</taxon>
        <taxon>Erythranthe</taxon>
    </lineage>
</organism>
<name>A0A022QZE1_ERYGU</name>
<feature type="chain" id="PRO_5001504413" description="Knottin scorpion toxin-like domain-containing protein" evidence="1">
    <location>
        <begin position="20"/>
        <end position="78"/>
    </location>
</feature>
<accession>A0A022QZE1</accession>
<dbReference type="Proteomes" id="UP000030748">
    <property type="component" value="Unassembled WGS sequence"/>
</dbReference>
<protein>
    <recommendedName>
        <fullName evidence="4">Knottin scorpion toxin-like domain-containing protein</fullName>
    </recommendedName>
</protein>